<accession>A0A3A3ZKI9</accession>
<evidence type="ECO:0000313" key="3">
    <source>
        <dbReference type="EMBL" id="RJK96370.1"/>
    </source>
</evidence>
<sequence length="136" mass="13948">MRSAASPAPAPERRGDEGSAVVETALVTVVLLGLFLAILQLGLALHVRNTLVASAAEGARHGANADRTPADGAERARELITDALDPRYARAVSAGYETVDGVPTVVVRVEAVLPVVGLLGPDRGLVVTGHALREGA</sequence>
<dbReference type="AlphaFoldDB" id="A0A3A3ZKI9"/>
<organism evidence="3 4">
    <name type="scientific">Vallicoccus soli</name>
    <dbReference type="NCBI Taxonomy" id="2339232"/>
    <lineage>
        <taxon>Bacteria</taxon>
        <taxon>Bacillati</taxon>
        <taxon>Actinomycetota</taxon>
        <taxon>Actinomycetes</taxon>
        <taxon>Motilibacterales</taxon>
        <taxon>Vallicoccaceae</taxon>
        <taxon>Vallicoccus</taxon>
    </lineage>
</organism>
<dbReference type="RefSeq" id="WP_119950101.1">
    <property type="nucleotide sequence ID" value="NZ_QZEZ01000003.1"/>
</dbReference>
<feature type="transmembrane region" description="Helical" evidence="1">
    <location>
        <begin position="20"/>
        <end position="39"/>
    </location>
</feature>
<keyword evidence="1" id="KW-0812">Transmembrane</keyword>
<keyword evidence="1" id="KW-0472">Membrane</keyword>
<name>A0A3A3ZKI9_9ACTN</name>
<evidence type="ECO:0000259" key="2">
    <source>
        <dbReference type="Pfam" id="PF07811"/>
    </source>
</evidence>
<keyword evidence="1" id="KW-1133">Transmembrane helix</keyword>
<dbReference type="OrthoDB" id="3826566at2"/>
<proteinExistence type="predicted"/>
<protein>
    <submittedName>
        <fullName evidence="3">Pilus assembly protein</fullName>
    </submittedName>
</protein>
<keyword evidence="4" id="KW-1185">Reference proteome</keyword>
<reference evidence="3 4" key="1">
    <citation type="submission" date="2018-09" db="EMBL/GenBank/DDBJ databases">
        <title>YIM 75000 draft genome.</title>
        <authorList>
            <person name="Tang S."/>
            <person name="Feng Y."/>
        </authorList>
    </citation>
    <scope>NUCLEOTIDE SEQUENCE [LARGE SCALE GENOMIC DNA]</scope>
    <source>
        <strain evidence="3 4">YIM 75000</strain>
    </source>
</reference>
<dbReference type="InterPro" id="IPR012495">
    <property type="entry name" value="TadE-like_dom"/>
</dbReference>
<evidence type="ECO:0000313" key="4">
    <source>
        <dbReference type="Proteomes" id="UP000265614"/>
    </source>
</evidence>
<comment type="caution">
    <text evidence="3">The sequence shown here is derived from an EMBL/GenBank/DDBJ whole genome shotgun (WGS) entry which is preliminary data.</text>
</comment>
<dbReference type="Proteomes" id="UP000265614">
    <property type="component" value="Unassembled WGS sequence"/>
</dbReference>
<dbReference type="EMBL" id="QZEZ01000003">
    <property type="protein sequence ID" value="RJK96370.1"/>
    <property type="molecule type" value="Genomic_DNA"/>
</dbReference>
<gene>
    <name evidence="3" type="ORF">D5H78_09035</name>
</gene>
<dbReference type="Pfam" id="PF07811">
    <property type="entry name" value="TadE"/>
    <property type="match status" value="1"/>
</dbReference>
<evidence type="ECO:0000256" key="1">
    <source>
        <dbReference type="SAM" id="Phobius"/>
    </source>
</evidence>
<feature type="domain" description="TadE-like" evidence="2">
    <location>
        <begin position="18"/>
        <end position="60"/>
    </location>
</feature>